<evidence type="ECO:0000256" key="2">
    <source>
        <dbReference type="ARBA" id="ARBA00023125"/>
    </source>
</evidence>
<dbReference type="EMBL" id="JABMCI010000068">
    <property type="protein sequence ID" value="NUU18595.1"/>
    <property type="molecule type" value="Genomic_DNA"/>
</dbReference>
<dbReference type="Gene3D" id="3.40.50.300">
    <property type="entry name" value="P-loop containing nucleotide triphosphate hydrolases"/>
    <property type="match status" value="1"/>
</dbReference>
<dbReference type="InterPro" id="IPR027417">
    <property type="entry name" value="P-loop_NTPase"/>
</dbReference>
<dbReference type="PANTHER" id="PTHR44688">
    <property type="entry name" value="DNA-BINDING TRANSCRIPTIONAL ACTIVATOR DEVR_DOSR"/>
    <property type="match status" value="1"/>
</dbReference>
<dbReference type="CDD" id="cd06170">
    <property type="entry name" value="LuxR_C_like"/>
    <property type="match status" value="1"/>
</dbReference>
<dbReference type="GO" id="GO:0003677">
    <property type="term" value="F:DNA binding"/>
    <property type="evidence" value="ECO:0007669"/>
    <property type="project" value="UniProtKB-KW"/>
</dbReference>
<feature type="domain" description="HTH luxR-type" evidence="4">
    <location>
        <begin position="678"/>
        <end position="743"/>
    </location>
</feature>
<gene>
    <name evidence="5" type="ORF">HP550_15165</name>
</gene>
<keyword evidence="3" id="KW-0804">Transcription</keyword>
<dbReference type="AlphaFoldDB" id="A0A7Y6DYM7"/>
<dbReference type="InterPro" id="IPR059106">
    <property type="entry name" value="WHD_MalT"/>
</dbReference>
<organism evidence="5 6">
    <name type="scientific">Cellulomonas humilata</name>
    <dbReference type="NCBI Taxonomy" id="144055"/>
    <lineage>
        <taxon>Bacteria</taxon>
        <taxon>Bacillati</taxon>
        <taxon>Actinomycetota</taxon>
        <taxon>Actinomycetes</taxon>
        <taxon>Micrococcales</taxon>
        <taxon>Cellulomonadaceae</taxon>
        <taxon>Cellulomonas</taxon>
    </lineage>
</organism>
<dbReference type="Gene3D" id="1.25.40.10">
    <property type="entry name" value="Tetratricopeptide repeat domain"/>
    <property type="match status" value="1"/>
</dbReference>
<dbReference type="InterPro" id="IPR016032">
    <property type="entry name" value="Sig_transdc_resp-reg_C-effctor"/>
</dbReference>
<sequence length="747" mass="80581">MRPELSGVHRGNALGAVLLDAKLAVPAHRAGTVSRAALVGSARTRGKRVVGITAPAGYGKTTLMTEWLRLEDRAVAWVSLDRFDDDPARLLTVLASACVRLGLVDVAVEDEMRGTRASVLARAAPQLASALRSSPLPFVLMLDDLHEIRSSACHDALGVVIAGVPPGSQLVAASRDAQPHIPRLRALGDTVEIGPRDLALDAAGTRTVFASSDVDLSPQAAAAVTARTEGWPVGIYLASLIARDVGGDAVAITGDDRYVADYLQREAFGRLSADTRRFLLRTAVLEHLSAPLCDAVLDEPGADEQLRQLEATNVFLVPLDRRREWFRYHALFREFLLSELQRCEPDRVRKLQLRAADWYEAHASPGLAVEHLLSTDERDRAAILVATLANPTYQSGQIATVQRWIDELGTPAVEDYPPLALMAGYVAAFTGQTQQAQRWAAVVDAASFPHVPPDGSASFDSGRAMLRAMMCAHGPQQMEADAELALRLEPEWSVWRDNAQAMAGEAALLAGDVDRARSLFASAIESPTGNVNADTLVFAAAELALLEMDHGRWTEAEALLAPGLGVLETHRMQDYATCVLALAAAARLALHLGDVEEARRQLTRAMRARPVCTYVLPFIAVRTRLELARVCWGLGDQPAAQHLLHEIDDVLLRRPELGTLVDEVGALRGALASTAPSRAPGVSPLTPAELRLLPYLQTHLTIREIGDRLFVSRNTASSEIGSIYRKLGVSSRSEAVRRATAIGLLGA</sequence>
<evidence type="ECO:0000313" key="5">
    <source>
        <dbReference type="EMBL" id="NUU18595.1"/>
    </source>
</evidence>
<dbReference type="PROSITE" id="PS50043">
    <property type="entry name" value="HTH_LUXR_2"/>
    <property type="match status" value="1"/>
</dbReference>
<dbReference type="SUPFAM" id="SSF52540">
    <property type="entry name" value="P-loop containing nucleoside triphosphate hydrolases"/>
    <property type="match status" value="1"/>
</dbReference>
<dbReference type="Gene3D" id="1.10.10.10">
    <property type="entry name" value="Winged helix-like DNA-binding domain superfamily/Winged helix DNA-binding domain"/>
    <property type="match status" value="1"/>
</dbReference>
<keyword evidence="6" id="KW-1185">Reference proteome</keyword>
<evidence type="ECO:0000259" key="4">
    <source>
        <dbReference type="PROSITE" id="PS50043"/>
    </source>
</evidence>
<dbReference type="GO" id="GO:0006355">
    <property type="term" value="P:regulation of DNA-templated transcription"/>
    <property type="evidence" value="ECO:0007669"/>
    <property type="project" value="InterPro"/>
</dbReference>
<reference evidence="5 6" key="1">
    <citation type="submission" date="2020-05" db="EMBL/GenBank/DDBJ databases">
        <title>Genome Sequencing of Type Strains.</title>
        <authorList>
            <person name="Lemaire J.F."/>
            <person name="Inderbitzin P."/>
            <person name="Gregorio O.A."/>
            <person name="Collins S.B."/>
            <person name="Wespe N."/>
            <person name="Knight-Connoni V."/>
        </authorList>
    </citation>
    <scope>NUCLEOTIDE SEQUENCE [LARGE SCALE GENOMIC DNA]</scope>
    <source>
        <strain evidence="5 6">ATCC 25174</strain>
    </source>
</reference>
<evidence type="ECO:0000256" key="3">
    <source>
        <dbReference type="ARBA" id="ARBA00023163"/>
    </source>
</evidence>
<dbReference type="Pfam" id="PF00196">
    <property type="entry name" value="GerE"/>
    <property type="match status" value="1"/>
</dbReference>
<proteinExistence type="predicted"/>
<keyword evidence="2" id="KW-0238">DNA-binding</keyword>
<dbReference type="SUPFAM" id="SSF46894">
    <property type="entry name" value="C-terminal effector domain of the bipartite response regulators"/>
    <property type="match status" value="1"/>
</dbReference>
<accession>A0A7Y6DYM7</accession>
<dbReference type="RefSeq" id="WP_175348526.1">
    <property type="nucleotide sequence ID" value="NZ_JABMCI010000068.1"/>
</dbReference>
<keyword evidence="1" id="KW-0805">Transcription regulation</keyword>
<dbReference type="InterPro" id="IPR011990">
    <property type="entry name" value="TPR-like_helical_dom_sf"/>
</dbReference>
<dbReference type="SUPFAM" id="SSF48452">
    <property type="entry name" value="TPR-like"/>
    <property type="match status" value="1"/>
</dbReference>
<evidence type="ECO:0000256" key="1">
    <source>
        <dbReference type="ARBA" id="ARBA00023015"/>
    </source>
</evidence>
<evidence type="ECO:0000313" key="6">
    <source>
        <dbReference type="Proteomes" id="UP000565724"/>
    </source>
</evidence>
<dbReference type="InterPro" id="IPR036388">
    <property type="entry name" value="WH-like_DNA-bd_sf"/>
</dbReference>
<comment type="caution">
    <text evidence="5">The sequence shown here is derived from an EMBL/GenBank/DDBJ whole genome shotgun (WGS) entry which is preliminary data.</text>
</comment>
<dbReference type="InterPro" id="IPR000792">
    <property type="entry name" value="Tscrpt_reg_LuxR_C"/>
</dbReference>
<name>A0A7Y6DYM7_9CELL</name>
<dbReference type="PANTHER" id="PTHR44688:SF16">
    <property type="entry name" value="DNA-BINDING TRANSCRIPTIONAL ACTIVATOR DEVR_DOSR"/>
    <property type="match status" value="1"/>
</dbReference>
<dbReference type="Proteomes" id="UP000565724">
    <property type="component" value="Unassembled WGS sequence"/>
</dbReference>
<protein>
    <submittedName>
        <fullName evidence="5">LuxR family transcriptional regulator</fullName>
    </submittedName>
</protein>
<dbReference type="Pfam" id="PF25873">
    <property type="entry name" value="WHD_MalT"/>
    <property type="match status" value="1"/>
</dbReference>
<dbReference type="SMART" id="SM00421">
    <property type="entry name" value="HTH_LUXR"/>
    <property type="match status" value="1"/>
</dbReference>